<dbReference type="PANTHER" id="PTHR47424">
    <property type="entry name" value="REGULATORY PROTEIN GAL4"/>
    <property type="match status" value="1"/>
</dbReference>
<evidence type="ECO:0000259" key="6">
    <source>
        <dbReference type="Pfam" id="PF04082"/>
    </source>
</evidence>
<evidence type="ECO:0000313" key="7">
    <source>
        <dbReference type="EMBL" id="RSH80382.1"/>
    </source>
</evidence>
<evidence type="ECO:0000256" key="3">
    <source>
        <dbReference type="ARBA" id="ARBA00023163"/>
    </source>
</evidence>
<dbReference type="GO" id="GO:0005634">
    <property type="term" value="C:nucleus"/>
    <property type="evidence" value="ECO:0007669"/>
    <property type="project" value="TreeGrafter"/>
</dbReference>
<keyword evidence="3" id="KW-0804">Transcription</keyword>
<evidence type="ECO:0000256" key="4">
    <source>
        <dbReference type="ARBA" id="ARBA00023242"/>
    </source>
</evidence>
<dbReference type="RefSeq" id="XP_028475329.1">
    <property type="nucleotide sequence ID" value="XM_028624257.1"/>
</dbReference>
<keyword evidence="8" id="KW-1185">Reference proteome</keyword>
<keyword evidence="2" id="KW-0238">DNA-binding</keyword>
<evidence type="ECO:0000313" key="8">
    <source>
        <dbReference type="Proteomes" id="UP000279236"/>
    </source>
</evidence>
<comment type="caution">
    <text evidence="7">The sequence shown here is derived from an EMBL/GenBank/DDBJ whole genome shotgun (WGS) entry which is preliminary data.</text>
</comment>
<dbReference type="GO" id="GO:0006351">
    <property type="term" value="P:DNA-templated transcription"/>
    <property type="evidence" value="ECO:0007669"/>
    <property type="project" value="InterPro"/>
</dbReference>
<dbReference type="InterPro" id="IPR051127">
    <property type="entry name" value="Fungal_SecMet_Regulators"/>
</dbReference>
<organism evidence="7 8">
    <name type="scientific">Apiotrichum porosum</name>
    <dbReference type="NCBI Taxonomy" id="105984"/>
    <lineage>
        <taxon>Eukaryota</taxon>
        <taxon>Fungi</taxon>
        <taxon>Dikarya</taxon>
        <taxon>Basidiomycota</taxon>
        <taxon>Agaricomycotina</taxon>
        <taxon>Tremellomycetes</taxon>
        <taxon>Trichosporonales</taxon>
        <taxon>Trichosporonaceae</taxon>
        <taxon>Apiotrichum</taxon>
    </lineage>
</organism>
<dbReference type="PANTHER" id="PTHR47424:SF3">
    <property type="entry name" value="REGULATORY PROTEIN GAL4"/>
    <property type="match status" value="1"/>
</dbReference>
<keyword evidence="1" id="KW-0805">Transcription regulation</keyword>
<dbReference type="GO" id="GO:0008270">
    <property type="term" value="F:zinc ion binding"/>
    <property type="evidence" value="ECO:0007669"/>
    <property type="project" value="InterPro"/>
</dbReference>
<evidence type="ECO:0000256" key="1">
    <source>
        <dbReference type="ARBA" id="ARBA00023015"/>
    </source>
</evidence>
<dbReference type="EMBL" id="RSCE01000008">
    <property type="protein sequence ID" value="RSH80382.1"/>
    <property type="molecule type" value="Genomic_DNA"/>
</dbReference>
<evidence type="ECO:0000256" key="5">
    <source>
        <dbReference type="SAM" id="MobiDB-lite"/>
    </source>
</evidence>
<dbReference type="CDD" id="cd12148">
    <property type="entry name" value="fungal_TF_MHR"/>
    <property type="match status" value="1"/>
</dbReference>
<feature type="region of interest" description="Disordered" evidence="5">
    <location>
        <begin position="51"/>
        <end position="71"/>
    </location>
</feature>
<dbReference type="InterPro" id="IPR007219">
    <property type="entry name" value="XnlR_reg_dom"/>
</dbReference>
<accession>A0A427XNN0</accession>
<name>A0A427XNN0_9TREE</name>
<dbReference type="GO" id="GO:0000981">
    <property type="term" value="F:DNA-binding transcription factor activity, RNA polymerase II-specific"/>
    <property type="evidence" value="ECO:0007669"/>
    <property type="project" value="TreeGrafter"/>
</dbReference>
<protein>
    <recommendedName>
        <fullName evidence="6">Xylanolytic transcriptional activator regulatory domain-containing protein</fullName>
    </recommendedName>
</protein>
<dbReference type="OrthoDB" id="3364175at2759"/>
<keyword evidence="4" id="KW-0539">Nucleus</keyword>
<dbReference type="GO" id="GO:0000435">
    <property type="term" value="P:positive regulation of transcription from RNA polymerase II promoter by galactose"/>
    <property type="evidence" value="ECO:0007669"/>
    <property type="project" value="TreeGrafter"/>
</dbReference>
<reference evidence="7 8" key="1">
    <citation type="submission" date="2018-11" db="EMBL/GenBank/DDBJ databases">
        <title>Genome sequence of Apiotrichum porosum DSM 27194.</title>
        <authorList>
            <person name="Aliyu H."/>
            <person name="Gorte O."/>
            <person name="Ochsenreither K."/>
        </authorList>
    </citation>
    <scope>NUCLEOTIDE SEQUENCE [LARGE SCALE GENOMIC DNA]</scope>
    <source>
        <strain evidence="7 8">DSM 27194</strain>
    </source>
</reference>
<dbReference type="GO" id="GO:0000978">
    <property type="term" value="F:RNA polymerase II cis-regulatory region sequence-specific DNA binding"/>
    <property type="evidence" value="ECO:0007669"/>
    <property type="project" value="TreeGrafter"/>
</dbReference>
<dbReference type="AlphaFoldDB" id="A0A427XNN0"/>
<sequence>MTELEERISVYEQLWALAIPGFTLEDAYRKYQEMGVSGVRSLVHQYLPRRAETRPHSGINTPRPPTRARSPADLDAADLTPLIAVVHDPNEFEWHEGQVAGALDGMGVDSNTEEGVSYLGLSSGSTFVNVIKRLTPAHTLSVSPENFTSSNLDVERILRPTNGNQLRQSTKAVHPLPPLSEILPFVDCYFQYFHTLTPLVHEPTIRAQITGALPISTKPGQEVLIFMVFAMGAFDLATDDSDLGHQYYEIAHKALQHDLLEEGSLQLVQGLAIMANYLQRSNRPNAGHLTMGLAIRMAYLTVSTVAKPANSSDVTLYSALITQSTLAQVTCSVHEAILQSRPAPTLEQIKVYDARIVAAVESLPSHCKDCPGGPYRFAHCVQVWRVRDFRAILYRPILLAAAWDTRNGGRRSITAATREAIEICRTLALDNLHDIGEFFLAADGCSTRVVEWYTLYFAFQSALAILLSVVWEPSHVDAEKWRSAIHSTASWFRQMRSLNNVGHKYAQILENIVNTVPTPTETHGLAAALEAYSGLEEPAMDVDRYWLEIMGNELALPNVNQTGWWDQFIQAQSEY</sequence>
<dbReference type="Pfam" id="PF04082">
    <property type="entry name" value="Fungal_trans"/>
    <property type="match status" value="1"/>
</dbReference>
<gene>
    <name evidence="7" type="ORF">EHS24_008958</name>
</gene>
<dbReference type="Proteomes" id="UP000279236">
    <property type="component" value="Unassembled WGS sequence"/>
</dbReference>
<evidence type="ECO:0000256" key="2">
    <source>
        <dbReference type="ARBA" id="ARBA00023125"/>
    </source>
</evidence>
<proteinExistence type="predicted"/>
<feature type="domain" description="Xylanolytic transcriptional activator regulatory" evidence="6">
    <location>
        <begin position="187"/>
        <end position="299"/>
    </location>
</feature>
<dbReference type="GeneID" id="39593501"/>